<dbReference type="VEuPathDB" id="FungiDB:MUCCIDRAFT_113564"/>
<protein>
    <submittedName>
        <fullName evidence="1">Uncharacterized protein</fullName>
    </submittedName>
</protein>
<evidence type="ECO:0000313" key="1">
    <source>
        <dbReference type="EMBL" id="OAD00109.1"/>
    </source>
</evidence>
<name>A0A162QJW8_MUCCL</name>
<dbReference type="Proteomes" id="UP000077051">
    <property type="component" value="Unassembled WGS sequence"/>
</dbReference>
<organism evidence="1 2">
    <name type="scientific">Mucor lusitanicus CBS 277.49</name>
    <dbReference type="NCBI Taxonomy" id="747725"/>
    <lineage>
        <taxon>Eukaryota</taxon>
        <taxon>Fungi</taxon>
        <taxon>Fungi incertae sedis</taxon>
        <taxon>Mucoromycota</taxon>
        <taxon>Mucoromycotina</taxon>
        <taxon>Mucoromycetes</taxon>
        <taxon>Mucorales</taxon>
        <taxon>Mucorineae</taxon>
        <taxon>Mucoraceae</taxon>
        <taxon>Mucor</taxon>
    </lineage>
</organism>
<reference evidence="1 2" key="1">
    <citation type="submission" date="2015-06" db="EMBL/GenBank/DDBJ databases">
        <title>Expansion of signal transduction pathways in fungi by whole-genome duplication.</title>
        <authorList>
            <consortium name="DOE Joint Genome Institute"/>
            <person name="Corrochano L.M."/>
            <person name="Kuo A."/>
            <person name="Marcet-Houben M."/>
            <person name="Polaino S."/>
            <person name="Salamov A."/>
            <person name="Villalobos J.M."/>
            <person name="Alvarez M.I."/>
            <person name="Avalos J."/>
            <person name="Benito E.P."/>
            <person name="Benoit I."/>
            <person name="Burger G."/>
            <person name="Camino L.P."/>
            <person name="Canovas D."/>
            <person name="Cerda-Olmedo E."/>
            <person name="Cheng J.-F."/>
            <person name="Dominguez A."/>
            <person name="Elias M."/>
            <person name="Eslava A.P."/>
            <person name="Glaser F."/>
            <person name="Grimwood J."/>
            <person name="Gutierrez G."/>
            <person name="Heitman J."/>
            <person name="Henrissat B."/>
            <person name="Iturriaga E.A."/>
            <person name="Lang B.F."/>
            <person name="Lavin J.L."/>
            <person name="Lee S."/>
            <person name="Li W."/>
            <person name="Lindquist E."/>
            <person name="Lopez-Garcia S."/>
            <person name="Luque E.M."/>
            <person name="Marcos A.T."/>
            <person name="Martin J."/>
            <person name="Mccluskey K."/>
            <person name="Medina H.R."/>
            <person name="Miralles-Duran A."/>
            <person name="Miyazaki A."/>
            <person name="Munoz-Torres E."/>
            <person name="Oguiza J.A."/>
            <person name="Ohm R."/>
            <person name="Olmedo M."/>
            <person name="Orejas M."/>
            <person name="Ortiz-Castellanos L."/>
            <person name="Pisabarro A.G."/>
            <person name="Rodriguez-Romero J."/>
            <person name="Ruiz-Herrera J."/>
            <person name="Ruiz-Vazquez R."/>
            <person name="Sanz C."/>
            <person name="Schackwitz W."/>
            <person name="Schmutz J."/>
            <person name="Shahriari M."/>
            <person name="Shelest E."/>
            <person name="Silva-Franco F."/>
            <person name="Soanes D."/>
            <person name="Syed K."/>
            <person name="Tagua V.G."/>
            <person name="Talbot N.J."/>
            <person name="Thon M."/>
            <person name="De Vries R.P."/>
            <person name="Wiebenga A."/>
            <person name="Yadav J.S."/>
            <person name="Braun E.L."/>
            <person name="Baker S."/>
            <person name="Garre V."/>
            <person name="Horwitz B."/>
            <person name="Torres-Martinez S."/>
            <person name="Idnurm A."/>
            <person name="Herrera-Estrella A."/>
            <person name="Gabaldon T."/>
            <person name="Grigoriev I.V."/>
        </authorList>
    </citation>
    <scope>NUCLEOTIDE SEQUENCE [LARGE SCALE GENOMIC DNA]</scope>
    <source>
        <strain evidence="1 2">CBS 277.49</strain>
    </source>
</reference>
<dbReference type="EMBL" id="AMYB01000007">
    <property type="protein sequence ID" value="OAD00109.1"/>
    <property type="molecule type" value="Genomic_DNA"/>
</dbReference>
<dbReference type="OrthoDB" id="2280317at2759"/>
<evidence type="ECO:0000313" key="2">
    <source>
        <dbReference type="Proteomes" id="UP000077051"/>
    </source>
</evidence>
<dbReference type="AlphaFoldDB" id="A0A162QJW8"/>
<comment type="caution">
    <text evidence="1">The sequence shown here is derived from an EMBL/GenBank/DDBJ whole genome shotgun (WGS) entry which is preliminary data.</text>
</comment>
<proteinExistence type="predicted"/>
<sequence>MPRAQARINSSSFSSTTATAMFDYKDEKHIYKDALDLKHPESTPVAKEHNLKQTAINMTFETVEDAAGFTSAVLTGNKEKVFINEPNFLNPRKADDLFIDYSERCVVM</sequence>
<keyword evidence="2" id="KW-1185">Reference proteome</keyword>
<accession>A0A162QJW8</accession>
<gene>
    <name evidence="1" type="ORF">MUCCIDRAFT_113564</name>
</gene>